<dbReference type="InterPro" id="IPR027417">
    <property type="entry name" value="P-loop_NTPase"/>
</dbReference>
<evidence type="ECO:0008006" key="4">
    <source>
        <dbReference type="Google" id="ProtNLM"/>
    </source>
</evidence>
<dbReference type="EnsemblPlants" id="KEH15569">
    <property type="protein sequence ID" value="KEH15569"/>
    <property type="gene ID" value="MTR_0797s0020"/>
</dbReference>
<reference evidence="2" key="3">
    <citation type="submission" date="2015-06" db="UniProtKB">
        <authorList>
            <consortium name="EnsemblPlants"/>
        </authorList>
    </citation>
    <scope>IDENTIFICATION</scope>
    <source>
        <strain evidence="2">cv. Jemalong A17</strain>
    </source>
</reference>
<reference evidence="1 3" key="1">
    <citation type="journal article" date="2011" name="Nature">
        <title>The Medicago genome provides insight into the evolution of rhizobial symbioses.</title>
        <authorList>
            <person name="Young N.D."/>
            <person name="Debelle F."/>
            <person name="Oldroyd G.E."/>
            <person name="Geurts R."/>
            <person name="Cannon S.B."/>
            <person name="Udvardi M.K."/>
            <person name="Benedito V.A."/>
            <person name="Mayer K.F."/>
            <person name="Gouzy J."/>
            <person name="Schoof H."/>
            <person name="Van de Peer Y."/>
            <person name="Proost S."/>
            <person name="Cook D.R."/>
            <person name="Meyers B.C."/>
            <person name="Spannagl M."/>
            <person name="Cheung F."/>
            <person name="De Mita S."/>
            <person name="Krishnakumar V."/>
            <person name="Gundlach H."/>
            <person name="Zhou S."/>
            <person name="Mudge J."/>
            <person name="Bharti A.K."/>
            <person name="Murray J.D."/>
            <person name="Naoumkina M.A."/>
            <person name="Rosen B."/>
            <person name="Silverstein K.A."/>
            <person name="Tang H."/>
            <person name="Rombauts S."/>
            <person name="Zhao P.X."/>
            <person name="Zhou P."/>
            <person name="Barbe V."/>
            <person name="Bardou P."/>
            <person name="Bechner M."/>
            <person name="Bellec A."/>
            <person name="Berger A."/>
            <person name="Berges H."/>
            <person name="Bidwell S."/>
            <person name="Bisseling T."/>
            <person name="Choisne N."/>
            <person name="Couloux A."/>
            <person name="Denny R."/>
            <person name="Deshpande S."/>
            <person name="Dai X."/>
            <person name="Doyle J.J."/>
            <person name="Dudez A.M."/>
            <person name="Farmer A.D."/>
            <person name="Fouteau S."/>
            <person name="Franken C."/>
            <person name="Gibelin C."/>
            <person name="Gish J."/>
            <person name="Goldstein S."/>
            <person name="Gonzalez A.J."/>
            <person name="Green P.J."/>
            <person name="Hallab A."/>
            <person name="Hartog M."/>
            <person name="Hua A."/>
            <person name="Humphray S.J."/>
            <person name="Jeong D.H."/>
            <person name="Jing Y."/>
            <person name="Jocker A."/>
            <person name="Kenton S.M."/>
            <person name="Kim D.J."/>
            <person name="Klee K."/>
            <person name="Lai H."/>
            <person name="Lang C."/>
            <person name="Lin S."/>
            <person name="Macmil S.L."/>
            <person name="Magdelenat G."/>
            <person name="Matthews L."/>
            <person name="McCorrison J."/>
            <person name="Monaghan E.L."/>
            <person name="Mun J.H."/>
            <person name="Najar F.Z."/>
            <person name="Nicholson C."/>
            <person name="Noirot C."/>
            <person name="O'Bleness M."/>
            <person name="Paule C.R."/>
            <person name="Poulain J."/>
            <person name="Prion F."/>
            <person name="Qin B."/>
            <person name="Qu C."/>
            <person name="Retzel E.F."/>
            <person name="Riddle C."/>
            <person name="Sallet E."/>
            <person name="Samain S."/>
            <person name="Samson N."/>
            <person name="Sanders I."/>
            <person name="Saurat O."/>
            <person name="Scarpelli C."/>
            <person name="Schiex T."/>
            <person name="Segurens B."/>
            <person name="Severin A.J."/>
            <person name="Sherrier D.J."/>
            <person name="Shi R."/>
            <person name="Sims S."/>
            <person name="Singer S.R."/>
            <person name="Sinharoy S."/>
            <person name="Sterck L."/>
            <person name="Viollet A."/>
            <person name="Wang B.B."/>
            <person name="Wang K."/>
            <person name="Wang M."/>
            <person name="Wang X."/>
            <person name="Warfsmann J."/>
            <person name="Weissenbach J."/>
            <person name="White D.D."/>
            <person name="White J.D."/>
            <person name="Wiley G.B."/>
            <person name="Wincker P."/>
            <person name="Xing Y."/>
            <person name="Yang L."/>
            <person name="Yao Z."/>
            <person name="Ying F."/>
            <person name="Zhai J."/>
            <person name="Zhou L."/>
            <person name="Zuber A."/>
            <person name="Denarie J."/>
            <person name="Dixon R.A."/>
            <person name="May G.D."/>
            <person name="Schwartz D.C."/>
            <person name="Rogers J."/>
            <person name="Quetier F."/>
            <person name="Town C.D."/>
            <person name="Roe B.A."/>
        </authorList>
    </citation>
    <scope>NUCLEOTIDE SEQUENCE [LARGE SCALE GENOMIC DNA]</scope>
    <source>
        <strain evidence="1">A17</strain>
        <strain evidence="2 3">cv. Jemalong A17</strain>
    </source>
</reference>
<organism evidence="1 3">
    <name type="scientific">Medicago truncatula</name>
    <name type="common">Barrel medic</name>
    <name type="synonym">Medicago tribuloides</name>
    <dbReference type="NCBI Taxonomy" id="3880"/>
    <lineage>
        <taxon>Eukaryota</taxon>
        <taxon>Viridiplantae</taxon>
        <taxon>Streptophyta</taxon>
        <taxon>Embryophyta</taxon>
        <taxon>Tracheophyta</taxon>
        <taxon>Spermatophyta</taxon>
        <taxon>Magnoliopsida</taxon>
        <taxon>eudicotyledons</taxon>
        <taxon>Gunneridae</taxon>
        <taxon>Pentapetalae</taxon>
        <taxon>rosids</taxon>
        <taxon>fabids</taxon>
        <taxon>Fabales</taxon>
        <taxon>Fabaceae</taxon>
        <taxon>Papilionoideae</taxon>
        <taxon>50 kb inversion clade</taxon>
        <taxon>NPAAA clade</taxon>
        <taxon>Hologalegina</taxon>
        <taxon>IRL clade</taxon>
        <taxon>Trifolieae</taxon>
        <taxon>Medicago</taxon>
    </lineage>
</organism>
<dbReference type="Gene3D" id="3.40.50.300">
    <property type="entry name" value="P-loop containing nucleotide triphosphate hydrolases"/>
    <property type="match status" value="1"/>
</dbReference>
<evidence type="ECO:0000313" key="1">
    <source>
        <dbReference type="EMBL" id="KEH15569.1"/>
    </source>
</evidence>
<gene>
    <name evidence="1" type="ORF">MTR_0797s0020</name>
</gene>
<dbReference type="SUPFAM" id="SSF52540">
    <property type="entry name" value="P-loop containing nucleoside triphosphate hydrolases"/>
    <property type="match status" value="1"/>
</dbReference>
<sequence>MSRQQIQSVVENFVGNVTPQVLAVTGLWGVGKTFTLKKIIESYTGSGSLKRYSYASVFGAQSIAEVRTLLLARTRAFPLTGDADAGVRAKVERQAGRIRFRETVDQLKEMIPFGGKHLVIALETMAGSLLRDTLVVLDDFERLNEKVKMEDLMGLVSELREQAGCKVIMVFNEDGLSDDAKKSYALYAEKVVDQKLQFIMSPQDAVELGLPDDVPLRSFVTQPIQHLEIANIRVIQKIAGALRMIYPVIENCSPAVQQQAAISVAVFACALYERGREFPEPAVILKYNAFTYRRKLAEAGRDADKEAWVEKLEACGFTSADEFDAALLDAMSCGYVQGAAISEHAASLDEGVDRARLDGIFTDAWNLFHNRLDVTADELADAFVGSVTAAARVISPVNLNSTVKVLRELGLDEKADEIIEIYIGKRRDTPRIFDVDHHSRLGEVDDPRTRARFLEIFNNSGDALTLQEAADIIVANEHWDDRVVPAFVRAESEQLVELLMVNQGENLPKLISGMLNLPVGMEDRERVRLNVVGALTVVGRQSPLNRMKACHVTGSASSPAPRVSIARASSIVAHTSMATKALKYVFQSVDPNEIARFIWLCACPCKCKSHNTAPRQVRTDTSSVGVACMARGAARPALEAILRHQALITLASRGYRSIRGASFPKPLLRRGVRCKWPSSFCDARALCRDAPGRDGAGGRDPVAQLAGELSKGCARRCLVGRLLYVAGRRQGVVPDCAQARRWDRARYRARLHGAGAAAVPEIVTDYRTMGFTLRRPAGAAVSAPDARSPAVGQSDGVAAKRTTGARMRIGRGAVAAGHTLVSVRWLSVQALRLPRRSRIKLSTCATNVQKRYPTVKRTPGIPREHCTEFAWRVLQAPDAGHDNASDAAGAQLDYFLSKQVDTYVAVAFARNTPNAAVSFPTVAGVSAAGAANLSDLLRTPVAAGAVRAGANQLQILAGTPLQILRRRAELRG</sequence>
<accession>A0A072TDD6</accession>
<dbReference type="HOGENOM" id="CLU_305326_0_0_1"/>
<dbReference type="EMBL" id="KL403521">
    <property type="protein sequence ID" value="KEH15569.1"/>
    <property type="molecule type" value="Genomic_DNA"/>
</dbReference>
<keyword evidence="3" id="KW-1185">Reference proteome</keyword>
<dbReference type="Proteomes" id="UP000002051">
    <property type="component" value="Unassembled WGS sequence"/>
</dbReference>
<reference evidence="1 3" key="2">
    <citation type="journal article" date="2014" name="BMC Genomics">
        <title>An improved genome release (version Mt4.0) for the model legume Medicago truncatula.</title>
        <authorList>
            <person name="Tang H."/>
            <person name="Krishnakumar V."/>
            <person name="Bidwell S."/>
            <person name="Rosen B."/>
            <person name="Chan A."/>
            <person name="Zhou S."/>
            <person name="Gentzbittel L."/>
            <person name="Childs K.L."/>
            <person name="Yandell M."/>
            <person name="Gundlach H."/>
            <person name="Mayer K.F."/>
            <person name="Schwartz D.C."/>
            <person name="Town C.D."/>
        </authorList>
    </citation>
    <scope>GENOME REANNOTATION</scope>
    <source>
        <strain evidence="1">A17</strain>
        <strain evidence="2 3">cv. Jemalong A17</strain>
    </source>
</reference>
<name>A0A072TDD6_MEDTR</name>
<evidence type="ECO:0000313" key="2">
    <source>
        <dbReference type="EnsemblPlants" id="KEH15569"/>
    </source>
</evidence>
<proteinExistence type="predicted"/>
<evidence type="ECO:0000313" key="3">
    <source>
        <dbReference type="Proteomes" id="UP000002051"/>
    </source>
</evidence>
<dbReference type="AlphaFoldDB" id="A0A072TDD6"/>
<protein>
    <recommendedName>
        <fullName evidence="4">KAP NTPase domain-containing protein</fullName>
    </recommendedName>
</protein>